<proteinExistence type="predicted"/>
<comment type="caution">
    <text evidence="1">The sequence shown here is derived from an EMBL/GenBank/DDBJ whole genome shotgun (WGS) entry which is preliminary data.</text>
</comment>
<name>A0A1E3UKT2_9FIRM</name>
<reference evidence="1 3" key="2">
    <citation type="submission" date="2016-08" db="EMBL/GenBank/DDBJ databases">
        <authorList>
            <person name="Seilhamer J.J."/>
        </authorList>
    </citation>
    <scope>NUCLEOTIDE SEQUENCE [LARGE SCALE GENOMIC DNA]</scope>
    <source>
        <strain evidence="1 3">NML150140-1</strain>
    </source>
</reference>
<evidence type="ECO:0000313" key="2">
    <source>
        <dbReference type="EMBL" id="ODR58670.1"/>
    </source>
</evidence>
<gene>
    <name evidence="1" type="ORF">BEI59_06910</name>
    <name evidence="2" type="ORF">BEI63_09265</name>
</gene>
<evidence type="ECO:0000313" key="4">
    <source>
        <dbReference type="Proteomes" id="UP000094869"/>
    </source>
</evidence>
<dbReference type="EMBL" id="MEHA01000004">
    <property type="protein sequence ID" value="ODR53425.1"/>
    <property type="molecule type" value="Genomic_DNA"/>
</dbReference>
<protein>
    <submittedName>
        <fullName evidence="1">Uncharacterized protein</fullName>
    </submittedName>
</protein>
<dbReference type="AlphaFoldDB" id="A0A1E3UKT2"/>
<dbReference type="Proteomes" id="UP000094271">
    <property type="component" value="Unassembled WGS sequence"/>
</dbReference>
<evidence type="ECO:0000313" key="1">
    <source>
        <dbReference type="EMBL" id="ODR53425.1"/>
    </source>
</evidence>
<dbReference type="Proteomes" id="UP000094869">
    <property type="component" value="Unassembled WGS sequence"/>
</dbReference>
<evidence type="ECO:0000313" key="3">
    <source>
        <dbReference type="Proteomes" id="UP000094271"/>
    </source>
</evidence>
<accession>A0A1E3UKT2</accession>
<reference evidence="2 4" key="1">
    <citation type="submission" date="2016-08" db="EMBL/GenBank/DDBJ databases">
        <title>Characterization of Isolates of Eisenbergiella tayi Derived from Blood Cultures, Using Whole Genome Sequencing.</title>
        <authorList>
            <person name="Bernier A.-M."/>
            <person name="Burdz T."/>
            <person name="Wiebe D."/>
            <person name="Bernard K."/>
        </authorList>
    </citation>
    <scope>NUCLEOTIDE SEQUENCE [LARGE SCALE GENOMIC DNA]</scope>
    <source>
        <strain evidence="2 4">NML120146</strain>
    </source>
</reference>
<keyword evidence="4" id="KW-1185">Reference proteome</keyword>
<dbReference type="RefSeq" id="WP_069409973.1">
    <property type="nucleotide sequence ID" value="NZ_JAQCZP010000001.1"/>
</dbReference>
<organism evidence="1 3">
    <name type="scientific">Eisenbergiella tayi</name>
    <dbReference type="NCBI Taxonomy" id="1432052"/>
    <lineage>
        <taxon>Bacteria</taxon>
        <taxon>Bacillati</taxon>
        <taxon>Bacillota</taxon>
        <taxon>Clostridia</taxon>
        <taxon>Lachnospirales</taxon>
        <taxon>Lachnospiraceae</taxon>
        <taxon>Eisenbergiella</taxon>
    </lineage>
</organism>
<sequence>MPKSRRANAVMFGFDFRVNAAIVLMIENIEYLKALQLEGNYEDIELELEDGQYILAQAKAIEKSSSDFGNVRKNIRK</sequence>
<dbReference type="EMBL" id="MEHD01000019">
    <property type="protein sequence ID" value="ODR58670.1"/>
    <property type="molecule type" value="Genomic_DNA"/>
</dbReference>